<dbReference type="Pfam" id="PF07227">
    <property type="entry name" value="PHD_Oberon"/>
    <property type="match status" value="1"/>
</dbReference>
<dbReference type="Proteomes" id="UP001159364">
    <property type="component" value="Linkage Group LG02"/>
</dbReference>
<comment type="caution">
    <text evidence="9">The sequence shown here is derived from an EMBL/GenBank/DDBJ whole genome shotgun (WGS) entry which is preliminary data.</text>
</comment>
<dbReference type="InterPro" id="IPR003961">
    <property type="entry name" value="FN3_dom"/>
</dbReference>
<reference evidence="9 10" key="1">
    <citation type="submission" date="2021-09" db="EMBL/GenBank/DDBJ databases">
        <title>Genomic insights and catalytic innovation underlie evolution of tropane alkaloids biosynthesis.</title>
        <authorList>
            <person name="Wang Y.-J."/>
            <person name="Tian T."/>
            <person name="Huang J.-P."/>
            <person name="Huang S.-X."/>
        </authorList>
    </citation>
    <scope>NUCLEOTIDE SEQUENCE [LARGE SCALE GENOMIC DNA]</scope>
    <source>
        <strain evidence="9">KIB-2018</strain>
        <tissue evidence="9">Leaf</tissue>
    </source>
</reference>
<evidence type="ECO:0000313" key="9">
    <source>
        <dbReference type="EMBL" id="KAJ8773307.1"/>
    </source>
</evidence>
<evidence type="ECO:0000256" key="3">
    <source>
        <dbReference type="ARBA" id="ARBA00022771"/>
    </source>
</evidence>
<feature type="domain" description="VIN3-like C-terminal" evidence="8">
    <location>
        <begin position="531"/>
        <end position="602"/>
    </location>
</feature>
<keyword evidence="2" id="KW-0479">Metal-binding</keyword>
<evidence type="ECO:0000259" key="6">
    <source>
        <dbReference type="Pfam" id="PF07227"/>
    </source>
</evidence>
<keyword evidence="3" id="KW-0863">Zinc-finger</keyword>
<keyword evidence="5" id="KW-0539">Nucleus</keyword>
<dbReference type="InterPro" id="IPR044514">
    <property type="entry name" value="VIN3-like"/>
</dbReference>
<feature type="domain" description="Oberon-like PHD finger" evidence="6">
    <location>
        <begin position="137"/>
        <end position="256"/>
    </location>
</feature>
<dbReference type="GO" id="GO:0040029">
    <property type="term" value="P:epigenetic regulation of gene expression"/>
    <property type="evidence" value="ECO:0007669"/>
    <property type="project" value="InterPro"/>
</dbReference>
<proteinExistence type="predicted"/>
<name>A0AAV8U1Z1_9ROSI</name>
<keyword evidence="4" id="KW-0862">Zinc</keyword>
<organism evidence="9 10">
    <name type="scientific">Erythroxylum novogranatense</name>
    <dbReference type="NCBI Taxonomy" id="1862640"/>
    <lineage>
        <taxon>Eukaryota</taxon>
        <taxon>Viridiplantae</taxon>
        <taxon>Streptophyta</taxon>
        <taxon>Embryophyta</taxon>
        <taxon>Tracheophyta</taxon>
        <taxon>Spermatophyta</taxon>
        <taxon>Magnoliopsida</taxon>
        <taxon>eudicotyledons</taxon>
        <taxon>Gunneridae</taxon>
        <taxon>Pentapetalae</taxon>
        <taxon>rosids</taxon>
        <taxon>fabids</taxon>
        <taxon>Malpighiales</taxon>
        <taxon>Erythroxylaceae</taxon>
        <taxon>Erythroxylum</taxon>
    </lineage>
</organism>
<sequence>MNAGGFPDFVLDPARCSRLSLGEKMQLVQEIAHGSKHGPEVLSSFTRRELLEMICAETGKERKYSGYSKIQMIGHLLMLVSQKSKRIHTVSVTALCPTRPKTGMKRRRQKETHLQLSTDLNPISPENENEGNDKRLCQNVACRATVSPNDDFCKRCTCCICHYYDDNKDPSLWLTCSSDAPGEYSCGLTCHLICALKDERTGIMKIGSCSKLDGSFYCISCGKINDLMRSWRKQLVVAKEARRVDALCLRVLLGHRILTGTEQYKEMQERLDTALQMLKDELGPLDLVCAKMARGIVNRLSCGAEVQNLCVGALEAFDSMSSDNHPDFGKKKKPASCRIRFEESTPTSVIVTLECVYDLFEDLIGCTIWHRKSGKKDYPAQPTLVLLKPEKRFQITDLIPSTEYFCKILFFSKRATLAVCEAKWITPSSSVSLATESDDMSKGNGVVAEVHSRVKSAKHSNIKLPVQEHSTQLKSVKRISKNKNEGVCLHRPLVEAVSLISCGSLSPPTPCKSNGMPEVAGVTCKRQLEESSYEYSVRVVKWLEHEGHIGEDFRVKFLTWFSLKATMQERRAVNVFVDILIDDPPSLAEQLIDTFNEVICCEQKPVPQHGFCIRLWH</sequence>
<dbReference type="GO" id="GO:0005634">
    <property type="term" value="C:nucleus"/>
    <property type="evidence" value="ECO:0007669"/>
    <property type="project" value="UniProtKB-SubCell"/>
</dbReference>
<dbReference type="InterPro" id="IPR036116">
    <property type="entry name" value="FN3_sf"/>
</dbReference>
<comment type="subcellular location">
    <subcellularLocation>
        <location evidence="1">Nucleus</location>
    </subcellularLocation>
</comment>
<dbReference type="PANTHER" id="PTHR46286">
    <property type="entry name" value="VIN3-LIKE PROTEIN 2-RELATED"/>
    <property type="match status" value="1"/>
</dbReference>
<keyword evidence="10" id="KW-1185">Reference proteome</keyword>
<dbReference type="InterPro" id="IPR056990">
    <property type="entry name" value="VIN3-like_C"/>
</dbReference>
<dbReference type="CDD" id="cd00063">
    <property type="entry name" value="FN3"/>
    <property type="match status" value="1"/>
</dbReference>
<dbReference type="GO" id="GO:0008270">
    <property type="term" value="F:zinc ion binding"/>
    <property type="evidence" value="ECO:0007669"/>
    <property type="project" value="UniProtKB-KW"/>
</dbReference>
<evidence type="ECO:0000256" key="2">
    <source>
        <dbReference type="ARBA" id="ARBA00022723"/>
    </source>
</evidence>
<dbReference type="AlphaFoldDB" id="A0AAV8U1Z1"/>
<dbReference type="Pfam" id="PF23376">
    <property type="entry name" value="Fn3_VIN3"/>
    <property type="match status" value="1"/>
</dbReference>
<dbReference type="PANTHER" id="PTHR46286:SF6">
    <property type="entry name" value="OS08G0220600 PROTEIN"/>
    <property type="match status" value="1"/>
</dbReference>
<protein>
    <recommendedName>
        <fullName evidence="11">Oberon PHD finger domain-containing protein</fullName>
    </recommendedName>
</protein>
<dbReference type="InterPro" id="IPR032881">
    <property type="entry name" value="Oberon-like_PHD"/>
</dbReference>
<evidence type="ECO:0000256" key="5">
    <source>
        <dbReference type="ARBA" id="ARBA00023242"/>
    </source>
</evidence>
<evidence type="ECO:0000313" key="10">
    <source>
        <dbReference type="Proteomes" id="UP001159364"/>
    </source>
</evidence>
<evidence type="ECO:0008006" key="11">
    <source>
        <dbReference type="Google" id="ProtNLM"/>
    </source>
</evidence>
<evidence type="ECO:0000256" key="1">
    <source>
        <dbReference type="ARBA" id="ARBA00004123"/>
    </source>
</evidence>
<dbReference type="Pfam" id="PF23380">
    <property type="entry name" value="VIN3_C"/>
    <property type="match status" value="1"/>
</dbReference>
<evidence type="ECO:0000259" key="8">
    <source>
        <dbReference type="Pfam" id="PF23380"/>
    </source>
</evidence>
<gene>
    <name evidence="9" type="ORF">K2173_028484</name>
</gene>
<dbReference type="SUPFAM" id="SSF49265">
    <property type="entry name" value="Fibronectin type III"/>
    <property type="match status" value="1"/>
</dbReference>
<accession>A0AAV8U1Z1</accession>
<dbReference type="EMBL" id="JAIWQS010000002">
    <property type="protein sequence ID" value="KAJ8773307.1"/>
    <property type="molecule type" value="Genomic_DNA"/>
</dbReference>
<dbReference type="GO" id="GO:0010048">
    <property type="term" value="P:vernalization response"/>
    <property type="evidence" value="ECO:0007669"/>
    <property type="project" value="InterPro"/>
</dbReference>
<dbReference type="InterPro" id="IPR058585">
    <property type="entry name" value="Fn3_VIN3"/>
</dbReference>
<evidence type="ECO:0000256" key="4">
    <source>
        <dbReference type="ARBA" id="ARBA00022833"/>
    </source>
</evidence>
<evidence type="ECO:0000259" key="7">
    <source>
        <dbReference type="Pfam" id="PF23376"/>
    </source>
</evidence>
<feature type="domain" description="VIN3-like fibronectin type-III" evidence="7">
    <location>
        <begin position="339"/>
        <end position="426"/>
    </location>
</feature>